<dbReference type="GO" id="GO:0036149">
    <property type="term" value="P:phosphatidylinositol acyl-chain remodeling"/>
    <property type="evidence" value="ECO:0007669"/>
    <property type="project" value="TreeGrafter"/>
</dbReference>
<evidence type="ECO:0000256" key="4">
    <source>
        <dbReference type="SAM" id="Phobius"/>
    </source>
</evidence>
<feature type="domain" description="Phospholipid/glycerol acyltransferase" evidence="6">
    <location>
        <begin position="37"/>
        <end position="159"/>
    </location>
</feature>
<dbReference type="PANTHER" id="PTHR10983:SF16">
    <property type="entry name" value="LYSOCARDIOLIPIN ACYLTRANSFERASE 1"/>
    <property type="match status" value="1"/>
</dbReference>
<dbReference type="EMBL" id="GIBP01004777">
    <property type="protein sequence ID" value="NDV33746.1"/>
    <property type="molecule type" value="Transcribed_RNA"/>
</dbReference>
<dbReference type="SUPFAM" id="SSF69593">
    <property type="entry name" value="Glycerol-3-phosphate (1)-acyltransferase"/>
    <property type="match status" value="1"/>
</dbReference>
<keyword evidence="5" id="KW-0732">Signal</keyword>
<dbReference type="InterPro" id="IPR032098">
    <property type="entry name" value="Acyltransf_C"/>
</dbReference>
<organism evidence="7">
    <name type="scientific">Arcella intermedia</name>
    <dbReference type="NCBI Taxonomy" id="1963864"/>
    <lineage>
        <taxon>Eukaryota</taxon>
        <taxon>Amoebozoa</taxon>
        <taxon>Tubulinea</taxon>
        <taxon>Elardia</taxon>
        <taxon>Arcellinida</taxon>
        <taxon>Sphaerothecina</taxon>
        <taxon>Arcellidae</taxon>
        <taxon>Arcella</taxon>
    </lineage>
</organism>
<dbReference type="AlphaFoldDB" id="A0A6B2L9T6"/>
<accession>A0A6B2L9T6</accession>
<sequence length="324" mass="38144">MDGIEDSWFTFVWCLVEVVMGTKVVIEGDTLKKGEKVLIISNHRTRLDWMFLWGFFLREGRLRNLKIVLKQALKKYIPFGWPMQSANFIFLARDFEKDKSYIITALKYLGDLSYPCQLLLFPEGTDKTPTTTKRSDEFAKKENLKPLEYCIQPRITGFVFFLNLLKQFNLVDAVYDLTIGYQDTIPQNESAILSGFPKECHVHVKRYDISELPDNDEEAGEWLRTKWYQKDERLKQFYIDGKFPKTEREQMFPEVKVIQKMIKMFCLWTLVTSFVIYLFWKSSIIFWWMLICWVALPIVSSSGGLDGIEISYWGKKLASKKKAE</sequence>
<proteinExistence type="inferred from homology"/>
<dbReference type="PANTHER" id="PTHR10983">
    <property type="entry name" value="1-ACYLGLYCEROL-3-PHOSPHATE ACYLTRANSFERASE-RELATED"/>
    <property type="match status" value="1"/>
</dbReference>
<reference evidence="7" key="1">
    <citation type="journal article" date="2020" name="J. Eukaryot. Microbiol.">
        <title>De novo Sequencing, Assembly and Annotation of the Transcriptome for the Free-Living Testate Amoeba Arcella intermedia.</title>
        <authorList>
            <person name="Ribeiro G.M."/>
            <person name="Porfirio-Sousa A.L."/>
            <person name="Maurer-Alcala X.X."/>
            <person name="Katz L.A."/>
            <person name="Lahr D.J.G."/>
        </authorList>
    </citation>
    <scope>NUCLEOTIDE SEQUENCE</scope>
</reference>
<dbReference type="Pfam" id="PF16076">
    <property type="entry name" value="Acyltransf_C"/>
    <property type="match status" value="1"/>
</dbReference>
<evidence type="ECO:0000256" key="1">
    <source>
        <dbReference type="ARBA" id="ARBA00008655"/>
    </source>
</evidence>
<keyword evidence="2" id="KW-0808">Transferase</keyword>
<evidence type="ECO:0000256" key="5">
    <source>
        <dbReference type="SAM" id="SignalP"/>
    </source>
</evidence>
<dbReference type="CDD" id="cd07990">
    <property type="entry name" value="LPLAT_LCLAT1-like"/>
    <property type="match status" value="1"/>
</dbReference>
<dbReference type="GO" id="GO:0016746">
    <property type="term" value="F:acyltransferase activity"/>
    <property type="evidence" value="ECO:0007669"/>
    <property type="project" value="UniProtKB-KW"/>
</dbReference>
<keyword evidence="4" id="KW-1133">Transmembrane helix</keyword>
<dbReference type="Pfam" id="PF01553">
    <property type="entry name" value="Acyltransferase"/>
    <property type="match status" value="1"/>
</dbReference>
<evidence type="ECO:0000256" key="2">
    <source>
        <dbReference type="ARBA" id="ARBA00022679"/>
    </source>
</evidence>
<evidence type="ECO:0000313" key="7">
    <source>
        <dbReference type="EMBL" id="NDV33746.1"/>
    </source>
</evidence>
<dbReference type="GO" id="GO:0005783">
    <property type="term" value="C:endoplasmic reticulum"/>
    <property type="evidence" value="ECO:0007669"/>
    <property type="project" value="TreeGrafter"/>
</dbReference>
<dbReference type="InterPro" id="IPR002123">
    <property type="entry name" value="Plipid/glycerol_acylTrfase"/>
</dbReference>
<keyword evidence="4" id="KW-0472">Membrane</keyword>
<name>A0A6B2L9T6_9EUKA</name>
<feature type="transmembrane region" description="Helical" evidence="4">
    <location>
        <begin position="286"/>
        <end position="312"/>
    </location>
</feature>
<keyword evidence="3" id="KW-0012">Acyltransferase</keyword>
<evidence type="ECO:0000256" key="3">
    <source>
        <dbReference type="ARBA" id="ARBA00023315"/>
    </source>
</evidence>
<feature type="transmembrane region" description="Helical" evidence="4">
    <location>
        <begin position="261"/>
        <end position="280"/>
    </location>
</feature>
<comment type="similarity">
    <text evidence="1">Belongs to the 1-acyl-sn-glycerol-3-phosphate acyltransferase family.</text>
</comment>
<dbReference type="SMART" id="SM00563">
    <property type="entry name" value="PlsC"/>
    <property type="match status" value="1"/>
</dbReference>
<protein>
    <recommendedName>
        <fullName evidence="6">Phospholipid/glycerol acyltransferase domain-containing protein</fullName>
    </recommendedName>
</protein>
<feature type="signal peptide" evidence="5">
    <location>
        <begin position="1"/>
        <end position="21"/>
    </location>
</feature>
<feature type="chain" id="PRO_5025502204" description="Phospholipid/glycerol acyltransferase domain-containing protein" evidence="5">
    <location>
        <begin position="22"/>
        <end position="324"/>
    </location>
</feature>
<keyword evidence="4" id="KW-0812">Transmembrane</keyword>
<evidence type="ECO:0000259" key="6">
    <source>
        <dbReference type="SMART" id="SM00563"/>
    </source>
</evidence>